<dbReference type="InterPro" id="IPR014717">
    <property type="entry name" value="Transl_elong_EF1B/ribsomal_bS6"/>
</dbReference>
<evidence type="ECO:0000256" key="1">
    <source>
        <dbReference type="SAM" id="Coils"/>
    </source>
</evidence>
<dbReference type="EMBL" id="CP001614">
    <property type="protein sequence ID" value="ACR12503.1"/>
    <property type="molecule type" value="Genomic_DNA"/>
</dbReference>
<dbReference type="HOGENOM" id="CLU_102444_1_0_6"/>
<dbReference type="RefSeq" id="WP_015818615.1">
    <property type="nucleotide sequence ID" value="NC_012997.1"/>
</dbReference>
<sequence>MADLNQLLEQAQNFDINDVDWDRVGVWPVPVRALLCLLAAALIVAAGYFFVVKDKNLQLEAAERQETTLRQSFERKAFEAANLDRYRLQMQEMEESFGALVSRLPSDTEVPGLLEDIDEKGVESRSVIESIELQPEVSTEFHIELPIKIKISGGYHEFGAFVSGVAGMPRIVTLHDFTITKPREDGPAPLNMDIIARTYRYKSQDDQ</sequence>
<proteinExistence type="predicted"/>
<keyword evidence="4" id="KW-1185">Reference proteome</keyword>
<evidence type="ECO:0000313" key="4">
    <source>
        <dbReference type="Proteomes" id="UP000009080"/>
    </source>
</evidence>
<dbReference type="STRING" id="377629.TERTU_3583"/>
<dbReference type="eggNOG" id="COG3167">
    <property type="taxonomic scope" value="Bacteria"/>
</dbReference>
<feature type="transmembrane region" description="Helical" evidence="2">
    <location>
        <begin position="31"/>
        <end position="51"/>
    </location>
</feature>
<organism evidence="3 4">
    <name type="scientific">Teredinibacter turnerae (strain ATCC 39867 / T7901)</name>
    <dbReference type="NCBI Taxonomy" id="377629"/>
    <lineage>
        <taxon>Bacteria</taxon>
        <taxon>Pseudomonadati</taxon>
        <taxon>Pseudomonadota</taxon>
        <taxon>Gammaproteobacteria</taxon>
        <taxon>Cellvibrionales</taxon>
        <taxon>Cellvibrionaceae</taxon>
        <taxon>Teredinibacter</taxon>
    </lineage>
</organism>
<reference evidence="3 4" key="1">
    <citation type="journal article" date="2009" name="PLoS ONE">
        <title>The complete genome of Teredinibacter turnerae T7901: an intracellular endosymbiont of marine wood-boring bivalves (shipworms).</title>
        <authorList>
            <person name="Yang J.C."/>
            <person name="Madupu R."/>
            <person name="Durkin A.S."/>
            <person name="Ekborg N.A."/>
            <person name="Pedamallu C.S."/>
            <person name="Hostetler J.B."/>
            <person name="Radune D."/>
            <person name="Toms B.S."/>
            <person name="Henrissat B."/>
            <person name="Coutinho P.M."/>
            <person name="Schwarz S."/>
            <person name="Field L."/>
            <person name="Trindade-Silva A.E."/>
            <person name="Soares C.A.G."/>
            <person name="Elshahawi S."/>
            <person name="Hanora A."/>
            <person name="Schmidt E.W."/>
            <person name="Haygood M.G."/>
            <person name="Posfai J."/>
            <person name="Benner J."/>
            <person name="Madinger C."/>
            <person name="Nove J."/>
            <person name="Anton B."/>
            <person name="Chaudhary K."/>
            <person name="Foster J."/>
            <person name="Holman A."/>
            <person name="Kumar S."/>
            <person name="Lessard P.A."/>
            <person name="Luyten Y.A."/>
            <person name="Slatko B."/>
            <person name="Wood N."/>
            <person name="Wu B."/>
            <person name="Teplitski M."/>
            <person name="Mougous J.D."/>
            <person name="Ward N."/>
            <person name="Eisen J.A."/>
            <person name="Badger J.H."/>
            <person name="Distel D.L."/>
        </authorList>
    </citation>
    <scope>NUCLEOTIDE SEQUENCE [LARGE SCALE GENOMIC DNA]</scope>
    <source>
        <strain evidence="4">ATCC 39867 / T7901</strain>
    </source>
</reference>
<feature type="coiled-coil region" evidence="1">
    <location>
        <begin position="52"/>
        <end position="96"/>
    </location>
</feature>
<keyword evidence="1" id="KW-0175">Coiled coil</keyword>
<dbReference type="Gene3D" id="3.30.70.60">
    <property type="match status" value="1"/>
</dbReference>
<name>C5BRK1_TERTT</name>
<keyword evidence="2" id="KW-0472">Membrane</keyword>
<keyword evidence="2" id="KW-0812">Transmembrane</keyword>
<dbReference type="KEGG" id="ttu:TERTU_3583"/>
<gene>
    <name evidence="3" type="ordered locus">TERTU_3583</name>
</gene>
<evidence type="ECO:0000256" key="2">
    <source>
        <dbReference type="SAM" id="Phobius"/>
    </source>
</evidence>
<protein>
    <submittedName>
        <fullName evidence="3">Type 4 fimbrial biogenesis protein PilO</fullName>
    </submittedName>
</protein>
<dbReference type="OrthoDB" id="9802133at2"/>
<keyword evidence="2" id="KW-1133">Transmembrane helix</keyword>
<dbReference type="InterPro" id="IPR007445">
    <property type="entry name" value="PilO"/>
</dbReference>
<dbReference type="Pfam" id="PF04350">
    <property type="entry name" value="PilO"/>
    <property type="match status" value="1"/>
</dbReference>
<dbReference type="AlphaFoldDB" id="C5BRK1"/>
<dbReference type="Proteomes" id="UP000009080">
    <property type="component" value="Chromosome"/>
</dbReference>
<dbReference type="GO" id="GO:0043683">
    <property type="term" value="P:type IV pilus assembly"/>
    <property type="evidence" value="ECO:0007669"/>
    <property type="project" value="InterPro"/>
</dbReference>
<dbReference type="PANTHER" id="PTHR39555">
    <property type="entry name" value="FIMBRIAL ASSEMBLY PROTEIN PILO-LIKE PROTEIN-RELATED"/>
    <property type="match status" value="1"/>
</dbReference>
<dbReference type="PANTHER" id="PTHR39555:SF1">
    <property type="entry name" value="TYPE IV PILUS INNER MEMBRANE COMPONENT PILO"/>
    <property type="match status" value="1"/>
</dbReference>
<dbReference type="Gene3D" id="1.10.287.540">
    <property type="entry name" value="Helix hairpin bin"/>
    <property type="match status" value="1"/>
</dbReference>
<accession>C5BRK1</accession>
<evidence type="ECO:0000313" key="3">
    <source>
        <dbReference type="EMBL" id="ACR12503.1"/>
    </source>
</evidence>
<dbReference type="GO" id="GO:0043107">
    <property type="term" value="P:type IV pilus-dependent motility"/>
    <property type="evidence" value="ECO:0007669"/>
    <property type="project" value="InterPro"/>
</dbReference>
<dbReference type="PIRSF" id="PIRSF016482">
    <property type="entry name" value="PilO"/>
    <property type="match status" value="1"/>
</dbReference>